<feature type="region of interest" description="Disordered" evidence="3">
    <location>
        <begin position="1"/>
        <end position="38"/>
    </location>
</feature>
<proteinExistence type="inferred from homology"/>
<organism evidence="4 5">
    <name type="scientific">Chryseobacterium gleum</name>
    <name type="common">Flavobacterium gleum</name>
    <dbReference type="NCBI Taxonomy" id="250"/>
    <lineage>
        <taxon>Bacteria</taxon>
        <taxon>Pseudomonadati</taxon>
        <taxon>Bacteroidota</taxon>
        <taxon>Flavobacteriia</taxon>
        <taxon>Flavobacteriales</taxon>
        <taxon>Weeksellaceae</taxon>
        <taxon>Chryseobacterium group</taxon>
        <taxon>Chryseobacterium</taxon>
    </lineage>
</organism>
<dbReference type="GeneID" id="93023900"/>
<name>A0A448B7I9_CHRGE</name>
<evidence type="ECO:0000256" key="1">
    <source>
        <dbReference type="ARBA" id="ARBA00005541"/>
    </source>
</evidence>
<dbReference type="Proteomes" id="UP000279227">
    <property type="component" value="Chromosome"/>
</dbReference>
<sequence>MDNQENQPIDPLGSIEPLKTFEPTPMVPPTPSQPVQNAAPGVLVDREGNVNLTQLQSEERQKYEVLANSIDETNPGSIVNFGADLQKTLSNQSDSFLGNVRRSNSGEVGGLINDLLVELNYVDVDELNGNKVKSFLSKLPFMKKVMTQVENLFAKYDKIINNIEQISYKVNAGMITSTKDNAVLQTIFESNVNSIKQIEELVIAGNIRMERAAGELAVMEANPQNYQDYQIADKRDFIARLDRRMADLKVVRVIMMQSLPQIRLVQNNNVSIAEKAQTILTTTLPVWKNQLSLAVAMYRQQQNIEIQQKVSSTTEEILRKNAERLGQNSVNVARANEQTIVSVETLRETTSMLINTLNEVKQIQKQGADNRRKLDQDLQTLEHELKANVRG</sequence>
<dbReference type="PANTHER" id="PTHR38432">
    <property type="entry name" value="TELA-LIKE PROTEIN SAOUHSC_01408"/>
    <property type="match status" value="1"/>
</dbReference>
<dbReference type="KEGG" id="cgle:NCTC11432_04190"/>
<dbReference type="PANTHER" id="PTHR38432:SF1">
    <property type="entry name" value="TELA-LIKE PROTEIN SAOUHSC_01408"/>
    <property type="match status" value="1"/>
</dbReference>
<gene>
    <name evidence="4" type="ORF">NCTC11432_04190</name>
</gene>
<dbReference type="PIRSF" id="PIRSF026508">
    <property type="entry name" value="TelA"/>
    <property type="match status" value="1"/>
</dbReference>
<evidence type="ECO:0000313" key="5">
    <source>
        <dbReference type="Proteomes" id="UP000279227"/>
    </source>
</evidence>
<evidence type="ECO:0000256" key="3">
    <source>
        <dbReference type="SAM" id="MobiDB-lite"/>
    </source>
</evidence>
<dbReference type="AlphaFoldDB" id="A0A448B7I9"/>
<dbReference type="STRING" id="525257.HMPREF0204_11516"/>
<dbReference type="RefSeq" id="WP_002984802.1">
    <property type="nucleotide sequence ID" value="NZ_CP068486.1"/>
</dbReference>
<dbReference type="OrthoDB" id="9768858at2"/>
<reference evidence="4 5" key="1">
    <citation type="submission" date="2018-12" db="EMBL/GenBank/DDBJ databases">
        <authorList>
            <consortium name="Pathogen Informatics"/>
        </authorList>
    </citation>
    <scope>NUCLEOTIDE SEQUENCE [LARGE SCALE GENOMIC DNA]</scope>
    <source>
        <strain evidence="4 5">NCTC11432</strain>
    </source>
</reference>
<accession>A0A448B7I9</accession>
<dbReference type="EMBL" id="LR134289">
    <property type="protein sequence ID" value="VEE10569.1"/>
    <property type="molecule type" value="Genomic_DNA"/>
</dbReference>
<evidence type="ECO:0000313" key="4">
    <source>
        <dbReference type="EMBL" id="VEE10569.1"/>
    </source>
</evidence>
<evidence type="ECO:0000256" key="2">
    <source>
        <dbReference type="PIRNR" id="PIRNR026508"/>
    </source>
</evidence>
<protein>
    <submittedName>
        <fullName evidence="4">TelA-like protein SA1238</fullName>
    </submittedName>
</protein>
<dbReference type="InterPro" id="IPR008863">
    <property type="entry name" value="Toxic_anion-R_TelA"/>
</dbReference>
<comment type="similarity">
    <text evidence="1 2">Belongs to the TelA family.</text>
</comment>
<dbReference type="Pfam" id="PF05816">
    <property type="entry name" value="TelA"/>
    <property type="match status" value="1"/>
</dbReference>